<dbReference type="PROSITE" id="PS50850">
    <property type="entry name" value="MFS"/>
    <property type="match status" value="1"/>
</dbReference>
<protein>
    <recommendedName>
        <fullName evidence="7">Major facilitator superfamily (MFS) profile domain-containing protein</fullName>
    </recommendedName>
</protein>
<dbReference type="SUPFAM" id="SSF103473">
    <property type="entry name" value="MFS general substrate transporter"/>
    <property type="match status" value="1"/>
</dbReference>
<dbReference type="Pfam" id="PF11700">
    <property type="entry name" value="ATG22"/>
    <property type="match status" value="1"/>
</dbReference>
<feature type="transmembrane region" description="Helical" evidence="6">
    <location>
        <begin position="250"/>
        <end position="273"/>
    </location>
</feature>
<feature type="domain" description="Major facilitator superfamily (MFS) profile" evidence="7">
    <location>
        <begin position="245"/>
        <end position="440"/>
    </location>
</feature>
<keyword evidence="5 6" id="KW-0472">Membrane</keyword>
<keyword evidence="4 6" id="KW-1133">Transmembrane helix</keyword>
<dbReference type="Gene3D" id="1.20.1250.20">
    <property type="entry name" value="MFS general substrate transporter like domains"/>
    <property type="match status" value="1"/>
</dbReference>
<organism evidence="8">
    <name type="scientific">marine metagenome</name>
    <dbReference type="NCBI Taxonomy" id="408172"/>
    <lineage>
        <taxon>unclassified sequences</taxon>
        <taxon>metagenomes</taxon>
        <taxon>ecological metagenomes</taxon>
    </lineage>
</organism>
<dbReference type="InterPro" id="IPR024671">
    <property type="entry name" value="Atg22-like"/>
</dbReference>
<comment type="subcellular location">
    <subcellularLocation>
        <location evidence="1">Endomembrane system</location>
        <topology evidence="1">Multi-pass membrane protein</topology>
    </subcellularLocation>
</comment>
<dbReference type="InterPro" id="IPR020846">
    <property type="entry name" value="MFS_dom"/>
</dbReference>
<feature type="transmembrane region" description="Helical" evidence="6">
    <location>
        <begin position="312"/>
        <end position="328"/>
    </location>
</feature>
<feature type="transmembrane region" description="Helical" evidence="6">
    <location>
        <begin position="149"/>
        <end position="172"/>
    </location>
</feature>
<feature type="transmembrane region" description="Helical" evidence="6">
    <location>
        <begin position="334"/>
        <end position="350"/>
    </location>
</feature>
<dbReference type="GO" id="GO:0022857">
    <property type="term" value="F:transmembrane transporter activity"/>
    <property type="evidence" value="ECO:0007669"/>
    <property type="project" value="InterPro"/>
</dbReference>
<evidence type="ECO:0000259" key="7">
    <source>
        <dbReference type="PROSITE" id="PS50850"/>
    </source>
</evidence>
<feature type="transmembrane region" description="Helical" evidence="6">
    <location>
        <begin position="21"/>
        <end position="43"/>
    </location>
</feature>
<feature type="transmembrane region" description="Helical" evidence="6">
    <location>
        <begin position="88"/>
        <end position="107"/>
    </location>
</feature>
<reference evidence="8" key="1">
    <citation type="submission" date="2018-05" db="EMBL/GenBank/DDBJ databases">
        <authorList>
            <person name="Lanie J.A."/>
            <person name="Ng W.-L."/>
            <person name="Kazmierczak K.M."/>
            <person name="Andrzejewski T.M."/>
            <person name="Davidsen T.M."/>
            <person name="Wayne K.J."/>
            <person name="Tettelin H."/>
            <person name="Glass J.I."/>
            <person name="Rusch D."/>
            <person name="Podicherti R."/>
            <person name="Tsui H.-C.T."/>
            <person name="Winkler M.E."/>
        </authorList>
    </citation>
    <scope>NUCLEOTIDE SEQUENCE</scope>
</reference>
<keyword evidence="3 6" id="KW-0812">Transmembrane</keyword>
<evidence type="ECO:0000256" key="5">
    <source>
        <dbReference type="ARBA" id="ARBA00023136"/>
    </source>
</evidence>
<evidence type="ECO:0000256" key="2">
    <source>
        <dbReference type="ARBA" id="ARBA00022448"/>
    </source>
</evidence>
<dbReference type="GO" id="GO:0012505">
    <property type="term" value="C:endomembrane system"/>
    <property type="evidence" value="ECO:0007669"/>
    <property type="project" value="UniProtKB-SubCell"/>
</dbReference>
<accession>A0A381W1Y6</accession>
<dbReference type="InterPro" id="IPR050495">
    <property type="entry name" value="ATG22/LtaA_families"/>
</dbReference>
<feature type="transmembrane region" description="Helical" evidence="6">
    <location>
        <begin position="401"/>
        <end position="420"/>
    </location>
</feature>
<keyword evidence="2" id="KW-0813">Transport</keyword>
<feature type="transmembrane region" description="Helical" evidence="6">
    <location>
        <begin position="192"/>
        <end position="212"/>
    </location>
</feature>
<evidence type="ECO:0000256" key="3">
    <source>
        <dbReference type="ARBA" id="ARBA00022692"/>
    </source>
</evidence>
<feature type="transmembrane region" description="Helical" evidence="6">
    <location>
        <begin position="371"/>
        <end position="389"/>
    </location>
</feature>
<evidence type="ECO:0000256" key="1">
    <source>
        <dbReference type="ARBA" id="ARBA00004127"/>
    </source>
</evidence>
<feature type="transmembrane region" description="Helical" evidence="6">
    <location>
        <begin position="113"/>
        <end position="137"/>
    </location>
</feature>
<gene>
    <name evidence="8" type="ORF">METZ01_LOCUS99419</name>
</gene>
<dbReference type="PANTHER" id="PTHR23519:SF1">
    <property type="entry name" value="AUTOPHAGY-RELATED PROTEIN 22"/>
    <property type="match status" value="1"/>
</dbReference>
<evidence type="ECO:0000256" key="4">
    <source>
        <dbReference type="ARBA" id="ARBA00022989"/>
    </source>
</evidence>
<evidence type="ECO:0000256" key="6">
    <source>
        <dbReference type="SAM" id="Phobius"/>
    </source>
</evidence>
<feature type="transmembrane region" description="Helical" evidence="6">
    <location>
        <begin position="279"/>
        <end position="300"/>
    </location>
</feature>
<evidence type="ECO:0000313" key="8">
    <source>
        <dbReference type="EMBL" id="SVA46565.1"/>
    </source>
</evidence>
<dbReference type="AlphaFoldDB" id="A0A381W1Y6"/>
<sequence>MNNYFIAGSRAHALRVIWSWALYDFANSAFTTLVVTFIYATYFTQAIASDPISGTVLWSRGITVTALVVAVCAPFLGALADHGKFRKLFVLIATLICVIATASLYTIEPGSVLLALGLMVVANIAFEFGGVFYNAFLPEIAPLGHMGRISGYGWGLGYIGGVVALVLALVGFVEPDTPWLGFSKEAGENIRATNLLVAIWFLLFSLPFMIWVKEDRTRKAPIGLALGKAFLQIRKTIGQVRRYRQIVRFLFARMIYNDGLVTIFAFGGIYAAATFGFSIQEVILFGIVLNITAGAGAFAMGHLDDHIGAKRTIVISLIGLIAASVLGVLATTKFWFWVAGIIIGIFVGPNQSASRSLMGRLIPPGAENEFFGFYAFSGKLTAFLGPFLLGVLTQMSGSQRTGVAVVVLMFIVGLGLLAFVDEKEGIKNAGNMQHRQPSSV</sequence>
<dbReference type="EMBL" id="UINC01010473">
    <property type="protein sequence ID" value="SVA46565.1"/>
    <property type="molecule type" value="Genomic_DNA"/>
</dbReference>
<dbReference type="PANTHER" id="PTHR23519">
    <property type="entry name" value="AUTOPHAGY-RELATED PROTEIN 22"/>
    <property type="match status" value="1"/>
</dbReference>
<proteinExistence type="predicted"/>
<name>A0A381W1Y6_9ZZZZ</name>
<dbReference type="InterPro" id="IPR036259">
    <property type="entry name" value="MFS_trans_sf"/>
</dbReference>
<feature type="transmembrane region" description="Helical" evidence="6">
    <location>
        <begin position="55"/>
        <end position="76"/>
    </location>
</feature>